<comment type="cofactor">
    <cofactor evidence="1">
        <name>a divalent metal cation</name>
        <dbReference type="ChEBI" id="CHEBI:60240"/>
    </cofactor>
</comment>
<feature type="domain" description="DDE Tnp4" evidence="3">
    <location>
        <begin position="176"/>
        <end position="240"/>
    </location>
</feature>
<name>A0A183G7K3_HELPZ</name>
<reference evidence="5" key="1">
    <citation type="submission" date="2019-09" db="UniProtKB">
        <authorList>
            <consortium name="WormBaseParasite"/>
        </authorList>
    </citation>
    <scope>IDENTIFICATION</scope>
</reference>
<evidence type="ECO:0000313" key="4">
    <source>
        <dbReference type="Proteomes" id="UP000050761"/>
    </source>
</evidence>
<evidence type="ECO:0000256" key="2">
    <source>
        <dbReference type="ARBA" id="ARBA00022723"/>
    </source>
</evidence>
<dbReference type="AlphaFoldDB" id="A0A183G7K3"/>
<keyword evidence="4" id="KW-1185">Reference proteome</keyword>
<proteinExistence type="predicted"/>
<evidence type="ECO:0000259" key="3">
    <source>
        <dbReference type="Pfam" id="PF13359"/>
    </source>
</evidence>
<protein>
    <submittedName>
        <fullName evidence="5">DDE Tnp4 domain-containing protein</fullName>
    </submittedName>
</protein>
<keyword evidence="2" id="KW-0479">Metal-binding</keyword>
<dbReference type="Proteomes" id="UP000050761">
    <property type="component" value="Unassembled WGS sequence"/>
</dbReference>
<dbReference type="GO" id="GO:0046872">
    <property type="term" value="F:metal ion binding"/>
    <property type="evidence" value="ECO:0007669"/>
    <property type="project" value="UniProtKB-KW"/>
</dbReference>
<evidence type="ECO:0000313" key="5">
    <source>
        <dbReference type="WBParaSite" id="HPBE_0001777401-mRNA-1"/>
    </source>
</evidence>
<evidence type="ECO:0000256" key="1">
    <source>
        <dbReference type="ARBA" id="ARBA00001968"/>
    </source>
</evidence>
<dbReference type="Pfam" id="PF13359">
    <property type="entry name" value="DDE_Tnp_4"/>
    <property type="match status" value="1"/>
</dbReference>
<accession>A0A183G7K3</accession>
<dbReference type="InterPro" id="IPR027806">
    <property type="entry name" value="HARBI1_dom"/>
</dbReference>
<sequence>LYLEEVEAKLRQEEVVVTTDHRRKELEKLILEIGVINAKKHFFVASRSPTKQPYPYAYAPPGHHLGHQLRWCHIRITMYSSTVFASSCHLWKVLDAFLFAHDGNARSRELAGRKEFIIWPTDEQRVAMSRRYSTKFVHRRSVFINALQILRSVWNPKCSMCYTRKDYNTYEVGELKGFHSVNVGAIADLDLEFIWLNVAFPGKMHDSSVFHSDSLYKELQCGRKRGVLLCDSVVDELAADRDDIVYERGADCKDADSHRVFVRGPSTPSTLELDWSLKVQPQKLEQRLAPEMKR</sequence>
<organism evidence="4 5">
    <name type="scientific">Heligmosomoides polygyrus</name>
    <name type="common">Parasitic roundworm</name>
    <dbReference type="NCBI Taxonomy" id="6339"/>
    <lineage>
        <taxon>Eukaryota</taxon>
        <taxon>Metazoa</taxon>
        <taxon>Ecdysozoa</taxon>
        <taxon>Nematoda</taxon>
        <taxon>Chromadorea</taxon>
        <taxon>Rhabditida</taxon>
        <taxon>Rhabditina</taxon>
        <taxon>Rhabditomorpha</taxon>
        <taxon>Strongyloidea</taxon>
        <taxon>Heligmosomidae</taxon>
        <taxon>Heligmosomoides</taxon>
    </lineage>
</organism>
<dbReference type="WBParaSite" id="HPBE_0001777401-mRNA-1">
    <property type="protein sequence ID" value="HPBE_0001777401-mRNA-1"/>
    <property type="gene ID" value="HPBE_0001777401"/>
</dbReference>